<dbReference type="EMBL" id="JJQA01000105">
    <property type="protein sequence ID" value="KKH14310.1"/>
    <property type="molecule type" value="Genomic_DNA"/>
</dbReference>
<dbReference type="PATRIC" id="fig|2209.48.peg.1248"/>
<evidence type="ECO:0000313" key="7">
    <source>
        <dbReference type="Proteomes" id="UP000034064"/>
    </source>
</evidence>
<organism evidence="1 9">
    <name type="scientific">Methanosarcina mazei</name>
    <name type="common">Methanosarcina frisia</name>
    <dbReference type="NCBI Taxonomy" id="2209"/>
    <lineage>
        <taxon>Archaea</taxon>
        <taxon>Methanobacteriati</taxon>
        <taxon>Methanobacteriota</taxon>
        <taxon>Stenosarchaea group</taxon>
        <taxon>Methanomicrobia</taxon>
        <taxon>Methanosarcinales</taxon>
        <taxon>Methanosarcinaceae</taxon>
        <taxon>Methanosarcina</taxon>
    </lineage>
</organism>
<dbReference type="EMBL" id="JJOS01000105">
    <property type="protein sequence ID" value="KKG00436.1"/>
    <property type="molecule type" value="Genomic_DNA"/>
</dbReference>
<dbReference type="Proteomes" id="UP000034733">
    <property type="component" value="Unassembled WGS sequence"/>
</dbReference>
<sequence length="72" mass="8502">MPMGLRLDVISATLKQIENIRLKSFPYREFIPLQSGEARNLKSCCAYFTLKYIFIFFKVLCIIRSKMISRYS</sequence>
<evidence type="ECO:0000313" key="1">
    <source>
        <dbReference type="EMBL" id="KKG00436.1"/>
    </source>
</evidence>
<evidence type="ECO:0000313" key="6">
    <source>
        <dbReference type="Proteomes" id="UP000033987"/>
    </source>
</evidence>
<keyword evidence="9" id="KW-1185">Reference proteome</keyword>
<proteinExistence type="predicted"/>
<dbReference type="Proteomes" id="UP000034578">
    <property type="component" value="Unassembled WGS sequence"/>
</dbReference>
<dbReference type="EMBL" id="JJQB01000068">
    <property type="protein sequence ID" value="KKH20365.1"/>
    <property type="molecule type" value="Genomic_DNA"/>
</dbReference>
<evidence type="ECO:0000313" key="9">
    <source>
        <dbReference type="Proteomes" id="UP000034578"/>
    </source>
</evidence>
<dbReference type="EMBL" id="JJQC01000015">
    <property type="protein sequence ID" value="KKH25074.1"/>
    <property type="molecule type" value="Genomic_DNA"/>
</dbReference>
<dbReference type="Proteomes" id="UP000033987">
    <property type="component" value="Unassembled WGS sequence"/>
</dbReference>
<protein>
    <submittedName>
        <fullName evidence="1">Uncharacterized protein</fullName>
    </submittedName>
</protein>
<comment type="caution">
    <text evidence="1">The sequence shown here is derived from an EMBL/GenBank/DDBJ whole genome shotgun (WGS) entry which is preliminary data.</text>
</comment>
<dbReference type="AlphaFoldDB" id="A0A0F8BFG2"/>
<reference evidence="6 7" key="1">
    <citation type="journal article" date="2015" name="ISME J.">
        <title>Genomic and phenotypic differentiation among Methanosarcina mazei populations from Columbia River sediment.</title>
        <authorList>
            <person name="Youngblut N.D."/>
            <person name="Wirth J.S."/>
            <person name="Henriksen J.R."/>
            <person name="Smith M."/>
            <person name="Simon H."/>
            <person name="Metcalf W.W."/>
            <person name="Whitaker R.J."/>
        </authorList>
    </citation>
    <scope>NUCLEOTIDE SEQUENCE [LARGE SCALE GENOMIC DNA]</scope>
    <source>
        <strain evidence="2 7">1.F.A.1A.3</strain>
        <strain evidence="3 10">1.F.A.1B.3</strain>
        <strain evidence="4 6">1.F.A.1B.4</strain>
        <strain evidence="5 8">1.H.M.2.1</strain>
        <strain evidence="1 9">2.F.A.2.4</strain>
    </source>
</reference>
<dbReference type="Proteomes" id="UP000034152">
    <property type="component" value="Unassembled WGS sequence"/>
</dbReference>
<evidence type="ECO:0000313" key="4">
    <source>
        <dbReference type="EMBL" id="KKH25074.1"/>
    </source>
</evidence>
<evidence type="ECO:0000313" key="8">
    <source>
        <dbReference type="Proteomes" id="UP000034152"/>
    </source>
</evidence>
<evidence type="ECO:0000313" key="5">
    <source>
        <dbReference type="EMBL" id="KKH83815.1"/>
    </source>
</evidence>
<dbReference type="EMBL" id="JJQU01000155">
    <property type="protein sequence ID" value="KKH83815.1"/>
    <property type="molecule type" value="Genomic_DNA"/>
</dbReference>
<accession>A0A0F8BFG2</accession>
<gene>
    <name evidence="2" type="ORF">DU44_05895</name>
    <name evidence="1" type="ORF">DU47_01750</name>
    <name evidence="3" type="ORF">DU48_04280</name>
    <name evidence="4" type="ORF">DU65_06445</name>
    <name evidence="5" type="ORF">DU80_05310</name>
</gene>
<evidence type="ECO:0000313" key="10">
    <source>
        <dbReference type="Proteomes" id="UP000034733"/>
    </source>
</evidence>
<evidence type="ECO:0000313" key="3">
    <source>
        <dbReference type="EMBL" id="KKH20365.1"/>
    </source>
</evidence>
<name>A0A0F8BFG2_METMZ</name>
<dbReference type="Proteomes" id="UP000034064">
    <property type="component" value="Unassembled WGS sequence"/>
</dbReference>
<evidence type="ECO:0000313" key="2">
    <source>
        <dbReference type="EMBL" id="KKH14310.1"/>
    </source>
</evidence>